<comment type="pathway">
    <text evidence="1 8">Bacterial outer membrane biogenesis; LPS core biosynthesis.</text>
</comment>
<evidence type="ECO:0000256" key="1">
    <source>
        <dbReference type="ARBA" id="ARBA00004713"/>
    </source>
</evidence>
<gene>
    <name evidence="10" type="ORF">EHW67_00425</name>
</gene>
<keyword evidence="11" id="KW-1185">Reference proteome</keyword>
<evidence type="ECO:0000256" key="4">
    <source>
        <dbReference type="ARBA" id="ARBA00022679"/>
    </source>
</evidence>
<dbReference type="OrthoDB" id="9789797at2"/>
<dbReference type="AlphaFoldDB" id="A0A430K7Y7"/>
<dbReference type="UniPathway" id="UPA00958"/>
<keyword evidence="8" id="KW-0472">Membrane</keyword>
<evidence type="ECO:0000256" key="7">
    <source>
        <dbReference type="PIRSR" id="PIRSR639901-1"/>
    </source>
</evidence>
<evidence type="ECO:0000313" key="10">
    <source>
        <dbReference type="EMBL" id="RTE55069.1"/>
    </source>
</evidence>
<comment type="catalytic activity">
    <reaction evidence="6 8">
        <text>lipid IVA (E. coli) + CMP-3-deoxy-beta-D-manno-octulosonate = alpha-Kdo-(2-&gt;6)-lipid IVA (E. coli) + CMP + H(+)</text>
        <dbReference type="Rhea" id="RHEA:28066"/>
        <dbReference type="ChEBI" id="CHEBI:15378"/>
        <dbReference type="ChEBI" id="CHEBI:58603"/>
        <dbReference type="ChEBI" id="CHEBI:60364"/>
        <dbReference type="ChEBI" id="CHEBI:60377"/>
        <dbReference type="ChEBI" id="CHEBI:85987"/>
        <dbReference type="EC" id="2.4.99.12"/>
    </reaction>
</comment>
<accession>A0A430K7Y7</accession>
<keyword evidence="4 8" id="KW-0808">Transferase</keyword>
<dbReference type="InterPro" id="IPR039901">
    <property type="entry name" value="Kdotransferase"/>
</dbReference>
<evidence type="ECO:0000256" key="5">
    <source>
        <dbReference type="ARBA" id="ARBA00031445"/>
    </source>
</evidence>
<dbReference type="EMBL" id="RQPJ01000001">
    <property type="protein sequence ID" value="RTE55069.1"/>
    <property type="molecule type" value="Genomic_DNA"/>
</dbReference>
<dbReference type="Proteomes" id="UP000267585">
    <property type="component" value="Unassembled WGS sequence"/>
</dbReference>
<keyword evidence="8" id="KW-0448">Lipopolysaccharide biosynthesis</keyword>
<dbReference type="PANTHER" id="PTHR42755:SF1">
    <property type="entry name" value="3-DEOXY-D-MANNO-OCTULOSONIC ACID TRANSFERASE, MITOCHONDRIAL-RELATED"/>
    <property type="match status" value="1"/>
</dbReference>
<dbReference type="Gene3D" id="3.40.50.2000">
    <property type="entry name" value="Glycogen Phosphorylase B"/>
    <property type="match status" value="1"/>
</dbReference>
<dbReference type="Gene3D" id="3.40.50.11720">
    <property type="entry name" value="3-Deoxy-D-manno-octulosonic-acid transferase, N-terminal domain"/>
    <property type="match status" value="1"/>
</dbReference>
<reference evidence="10 11" key="1">
    <citation type="submission" date="2018-11" db="EMBL/GenBank/DDBJ databases">
        <title>Arenibacter aquaticus sp.nov., a marine bacterium isolated from surface seawater in the South China Sea.</title>
        <authorList>
            <person name="Guo J."/>
            <person name="Sun J."/>
        </authorList>
    </citation>
    <scope>NUCLEOTIDE SEQUENCE [LARGE SCALE GENOMIC DNA]</scope>
    <source>
        <strain evidence="10 11">GUO666</strain>
    </source>
</reference>
<feature type="active site" description="Proton acceptor" evidence="7">
    <location>
        <position position="60"/>
    </location>
</feature>
<evidence type="ECO:0000256" key="8">
    <source>
        <dbReference type="RuleBase" id="RU365103"/>
    </source>
</evidence>
<dbReference type="GO" id="GO:0005886">
    <property type="term" value="C:plasma membrane"/>
    <property type="evidence" value="ECO:0007669"/>
    <property type="project" value="UniProtKB-SubCell"/>
</dbReference>
<dbReference type="InterPro" id="IPR038107">
    <property type="entry name" value="Glycos_transf_N_sf"/>
</dbReference>
<dbReference type="GO" id="GO:0009244">
    <property type="term" value="P:lipopolysaccharide core region biosynthetic process"/>
    <property type="evidence" value="ECO:0007669"/>
    <property type="project" value="UniProtKB-UniRule"/>
</dbReference>
<sequence length="411" mass="46909">MFTIYNFAVRLTSFFLRILSLFLPKIKLFTEGRKEVFPYLQENIADGDQIIWVHTASLGEFEQGLPIIEKLRRHYPNYRILVSFFSPSGYEIKKNTASADLICYLPLDSTKNAKRFLKLVDPKLVVFVKYEIWPNYLRLLSAKKTPTLLISSIFKKNQIYFKSYGGFMRKALESFTHIFVQDSQSVQLLKNIDIENTTISGDTRFDRVMEILERDNSLDFMQRFKNQSRIMVAGSTWPEDEEVIVPYINSDDTSLKFVLAPHNIKSEHIAKLKSTINKKTILYSEIRDNDLADYKVLIVDTIGILTKIYSYADISYVGGGFATGLHNTLEPSVHGIPVIIGPKYQGFKEAEDLVALGGILVVGSKSEFKTVCHQLENDVSFLQKTGNINSSYVSKNKGASIQIIEYIRTLL</sequence>
<evidence type="ECO:0000313" key="11">
    <source>
        <dbReference type="Proteomes" id="UP000267585"/>
    </source>
</evidence>
<name>A0A430K7Y7_9FLAO</name>
<dbReference type="GO" id="GO:0009245">
    <property type="term" value="P:lipid A biosynthetic process"/>
    <property type="evidence" value="ECO:0007669"/>
    <property type="project" value="TreeGrafter"/>
</dbReference>
<dbReference type="InterPro" id="IPR007507">
    <property type="entry name" value="Glycos_transf_N"/>
</dbReference>
<comment type="similarity">
    <text evidence="8">Belongs to the glycosyltransferase group 1 family.</text>
</comment>
<dbReference type="GO" id="GO:0043842">
    <property type="term" value="F:Kdo transferase activity"/>
    <property type="evidence" value="ECO:0007669"/>
    <property type="project" value="UniProtKB-EC"/>
</dbReference>
<comment type="subcellular location">
    <subcellularLocation>
        <location evidence="8">Cell membrane</location>
    </subcellularLocation>
</comment>
<evidence type="ECO:0000256" key="6">
    <source>
        <dbReference type="ARBA" id="ARBA00049183"/>
    </source>
</evidence>
<protein>
    <recommendedName>
        <fullName evidence="3 8">3-deoxy-D-manno-octulosonic acid transferase</fullName>
        <shortName evidence="8">Kdo transferase</shortName>
        <ecNumber evidence="2 8">2.4.99.12</ecNumber>
    </recommendedName>
    <alternativeName>
        <fullName evidence="5 8">Lipid IV(A) 3-deoxy-D-manno-octulosonic acid transferase</fullName>
    </alternativeName>
</protein>
<comment type="caution">
    <text evidence="10">The sequence shown here is derived from an EMBL/GenBank/DDBJ whole genome shotgun (WGS) entry which is preliminary data.</text>
</comment>
<evidence type="ECO:0000256" key="3">
    <source>
        <dbReference type="ARBA" id="ARBA00019077"/>
    </source>
</evidence>
<feature type="domain" description="3-deoxy-D-manno-octulosonic-acid transferase N-terminal" evidence="9">
    <location>
        <begin position="45"/>
        <end position="206"/>
    </location>
</feature>
<dbReference type="PANTHER" id="PTHR42755">
    <property type="entry name" value="3-DEOXY-MANNO-OCTULOSONATE CYTIDYLYLTRANSFERASE"/>
    <property type="match status" value="1"/>
</dbReference>
<dbReference type="SUPFAM" id="SSF53756">
    <property type="entry name" value="UDP-Glycosyltransferase/glycogen phosphorylase"/>
    <property type="match status" value="1"/>
</dbReference>
<evidence type="ECO:0000259" key="9">
    <source>
        <dbReference type="Pfam" id="PF04413"/>
    </source>
</evidence>
<keyword evidence="8" id="KW-1003">Cell membrane</keyword>
<organism evidence="10 11">
    <name type="scientific">Arenibacter aquaticus</name>
    <dbReference type="NCBI Taxonomy" id="2489054"/>
    <lineage>
        <taxon>Bacteria</taxon>
        <taxon>Pseudomonadati</taxon>
        <taxon>Bacteroidota</taxon>
        <taxon>Flavobacteriia</taxon>
        <taxon>Flavobacteriales</taxon>
        <taxon>Flavobacteriaceae</taxon>
        <taxon>Arenibacter</taxon>
    </lineage>
</organism>
<comment type="function">
    <text evidence="8">Involved in lipopolysaccharide (LPS) biosynthesis. Catalyzes the transfer of 3-deoxy-D-manno-octulosonate (Kdo) residue(s) from CMP-Kdo to lipid IV(A), the tetraacyldisaccharide-1,4'-bisphosphate precursor of lipid A.</text>
</comment>
<dbReference type="EC" id="2.4.99.12" evidence="2 8"/>
<proteinExistence type="inferred from homology"/>
<evidence type="ECO:0000256" key="2">
    <source>
        <dbReference type="ARBA" id="ARBA00012621"/>
    </source>
</evidence>
<dbReference type="RefSeq" id="WP_126160372.1">
    <property type="nucleotide sequence ID" value="NZ_RQPJ01000001.1"/>
</dbReference>
<dbReference type="Pfam" id="PF04413">
    <property type="entry name" value="Glycos_transf_N"/>
    <property type="match status" value="1"/>
</dbReference>